<evidence type="ECO:0000256" key="4">
    <source>
        <dbReference type="ARBA" id="ARBA00022692"/>
    </source>
</evidence>
<gene>
    <name evidence="13" type="ORF">BCR35DRAFT_352574</name>
</gene>
<evidence type="ECO:0000259" key="12">
    <source>
        <dbReference type="Pfam" id="PF22776"/>
    </source>
</evidence>
<accession>A0A1Y2F8N1</accession>
<evidence type="ECO:0000256" key="1">
    <source>
        <dbReference type="ARBA" id="ARBA00004141"/>
    </source>
</evidence>
<evidence type="ECO:0000256" key="9">
    <source>
        <dbReference type="SAM" id="MobiDB-lite"/>
    </source>
</evidence>
<sequence>MPADPEAAATTPRQLKSASSPPKGLRATALLAALSLGVIYGDIGTSPLYVLNAVFPSSGPVPSKEDIIGAVSAVIWAITIVPLIKYALIALSFGNATGEGGPFALYTSLFPPREESDGQRTFTRHRTFTSVHGAEGERFIDRPFVKASLYAWVLFGTSLTISDGLLTPAVSVTSAVTGIAVAAPSVAHSVVPISIAILVVLFLVQGFGTRRVGVTFAPIVFIWLGINAISGIINITAFPGIFRAFDPSRAVMLFVRTKNFDLLAGVLLAITGVEAMFANLAQFGPLAIRVSFIGWVYPCLLLAYLGQGAKLVTDPSVLSNVFFASIPGGVGGGYWWFSWVFAVMAAVIASQAMITATFSLVQQLTRLHAMPAVKIIHTADDVEGQIYAPAVNVLLMIGTIALTAGFGTDVALTNAYGFAVSGVMIVTTSFLAIALVYIRGFPFGVGIWFFIFAGFFDALFWGASLKKVPHGAWFPLGMAVLLAILFILYSWAKKLELTFDLTHRHRLNDVMRTVGADRPDAQAGPMFASSLGEKSTEMTRPVPVQAPSYEAVGRSTALSRLPIFAFFHNPSASTLGGAPHSFSAFLRCYPSLPQVIIFFNVQVVGVAHTFEEERYLVSRIRSFEGMYIATLRLGYRDPIDLASVASPIRDLIVELERHSGEGDVARKIALIDASMEHAVTHILPRFYVTAADSSRNKVVNYVRRFLIESVYRRVAVNFDEYDQFKFANEEDVLRMGVSASL</sequence>
<reference evidence="13 14" key="1">
    <citation type="submission" date="2016-07" db="EMBL/GenBank/DDBJ databases">
        <title>Pervasive Adenine N6-methylation of Active Genes in Fungi.</title>
        <authorList>
            <consortium name="DOE Joint Genome Institute"/>
            <person name="Mondo S.J."/>
            <person name="Dannebaum R.O."/>
            <person name="Kuo R.C."/>
            <person name="Labutti K."/>
            <person name="Haridas S."/>
            <person name="Kuo A."/>
            <person name="Salamov A."/>
            <person name="Ahrendt S.R."/>
            <person name="Lipzen A."/>
            <person name="Sullivan W."/>
            <person name="Andreopoulos W.B."/>
            <person name="Clum A."/>
            <person name="Lindquist E."/>
            <person name="Daum C."/>
            <person name="Ramamoorthy G.K."/>
            <person name="Gryganskyi A."/>
            <person name="Culley D."/>
            <person name="Magnuson J.K."/>
            <person name="James T.Y."/>
            <person name="O'Malley M.A."/>
            <person name="Stajich J.E."/>
            <person name="Spatafora J.W."/>
            <person name="Visel A."/>
            <person name="Grigoriev I.V."/>
        </authorList>
    </citation>
    <scope>NUCLEOTIDE SEQUENCE [LARGE SCALE GENOMIC DNA]</scope>
    <source>
        <strain evidence="13 14">62-1032</strain>
    </source>
</reference>
<dbReference type="PANTHER" id="PTHR30540:SF83">
    <property type="entry name" value="K+ POTASSIUM TRANSPORTER"/>
    <property type="match status" value="1"/>
</dbReference>
<dbReference type="STRING" id="106004.A0A1Y2F8N1"/>
<evidence type="ECO:0000313" key="14">
    <source>
        <dbReference type="Proteomes" id="UP000193467"/>
    </source>
</evidence>
<feature type="transmembrane region" description="Helical" evidence="10">
    <location>
        <begin position="216"/>
        <end position="242"/>
    </location>
</feature>
<keyword evidence="3" id="KW-0633">Potassium transport</keyword>
<dbReference type="Pfam" id="PF02705">
    <property type="entry name" value="K_trans"/>
    <property type="match status" value="1"/>
</dbReference>
<dbReference type="Proteomes" id="UP000193467">
    <property type="component" value="Unassembled WGS sequence"/>
</dbReference>
<name>A0A1Y2F8N1_9BASI</name>
<feature type="transmembrane region" description="Helical" evidence="10">
    <location>
        <begin position="178"/>
        <end position="204"/>
    </location>
</feature>
<dbReference type="InterPro" id="IPR003855">
    <property type="entry name" value="K+_transporter"/>
</dbReference>
<feature type="transmembrane region" description="Helical" evidence="10">
    <location>
        <begin position="445"/>
        <end position="465"/>
    </location>
</feature>
<dbReference type="InParanoid" id="A0A1Y2F8N1"/>
<evidence type="ECO:0000256" key="7">
    <source>
        <dbReference type="ARBA" id="ARBA00023065"/>
    </source>
</evidence>
<evidence type="ECO:0000256" key="6">
    <source>
        <dbReference type="ARBA" id="ARBA00022989"/>
    </source>
</evidence>
<evidence type="ECO:0000259" key="11">
    <source>
        <dbReference type="Pfam" id="PF02705"/>
    </source>
</evidence>
<keyword evidence="6 10" id="KW-1133">Transmembrane helix</keyword>
<protein>
    <submittedName>
        <fullName evidence="13">Potassium transporter</fullName>
    </submittedName>
</protein>
<dbReference type="EMBL" id="MCGR01000025">
    <property type="protein sequence ID" value="ORY80251.1"/>
    <property type="molecule type" value="Genomic_DNA"/>
</dbReference>
<keyword evidence="8 10" id="KW-0472">Membrane</keyword>
<dbReference type="InterPro" id="IPR053952">
    <property type="entry name" value="K_trans_C"/>
</dbReference>
<keyword evidence="5" id="KW-0630">Potassium</keyword>
<evidence type="ECO:0000256" key="8">
    <source>
        <dbReference type="ARBA" id="ARBA00023136"/>
    </source>
</evidence>
<evidence type="ECO:0000256" key="3">
    <source>
        <dbReference type="ARBA" id="ARBA00022538"/>
    </source>
</evidence>
<feature type="domain" description="K+ potassium transporter integral membrane" evidence="11">
    <location>
        <begin position="33"/>
        <end position="511"/>
    </location>
</feature>
<dbReference type="GO" id="GO:0015079">
    <property type="term" value="F:potassium ion transmembrane transporter activity"/>
    <property type="evidence" value="ECO:0007669"/>
    <property type="project" value="InterPro"/>
</dbReference>
<feature type="transmembrane region" description="Helical" evidence="10">
    <location>
        <begin position="262"/>
        <end position="280"/>
    </location>
</feature>
<feature type="region of interest" description="Disordered" evidence="9">
    <location>
        <begin position="1"/>
        <end position="22"/>
    </location>
</feature>
<keyword evidence="4 10" id="KW-0812">Transmembrane</keyword>
<evidence type="ECO:0000256" key="2">
    <source>
        <dbReference type="ARBA" id="ARBA00022448"/>
    </source>
</evidence>
<feature type="transmembrane region" description="Helical" evidence="10">
    <location>
        <begin position="29"/>
        <end position="55"/>
    </location>
</feature>
<organism evidence="13 14">
    <name type="scientific">Leucosporidium creatinivorum</name>
    <dbReference type="NCBI Taxonomy" id="106004"/>
    <lineage>
        <taxon>Eukaryota</taxon>
        <taxon>Fungi</taxon>
        <taxon>Dikarya</taxon>
        <taxon>Basidiomycota</taxon>
        <taxon>Pucciniomycotina</taxon>
        <taxon>Microbotryomycetes</taxon>
        <taxon>Leucosporidiales</taxon>
        <taxon>Leucosporidium</taxon>
    </lineage>
</organism>
<keyword evidence="2" id="KW-0813">Transport</keyword>
<dbReference type="OrthoDB" id="504708at2759"/>
<feature type="transmembrane region" description="Helical" evidence="10">
    <location>
        <begin position="286"/>
        <end position="305"/>
    </location>
</feature>
<feature type="domain" description="K+ potassium transporter C-terminal" evidence="12">
    <location>
        <begin position="574"/>
        <end position="714"/>
    </location>
</feature>
<dbReference type="GO" id="GO:0016020">
    <property type="term" value="C:membrane"/>
    <property type="evidence" value="ECO:0007669"/>
    <property type="project" value="UniProtKB-SubCell"/>
</dbReference>
<comment type="caution">
    <text evidence="13">The sequence shown here is derived from an EMBL/GenBank/DDBJ whole genome shotgun (WGS) entry which is preliminary data.</text>
</comment>
<proteinExistence type="predicted"/>
<feature type="transmembrane region" description="Helical" evidence="10">
    <location>
        <begin position="386"/>
        <end position="406"/>
    </location>
</feature>
<evidence type="ECO:0000256" key="5">
    <source>
        <dbReference type="ARBA" id="ARBA00022958"/>
    </source>
</evidence>
<keyword evidence="7" id="KW-0406">Ion transport</keyword>
<feature type="transmembrane region" description="Helical" evidence="10">
    <location>
        <begin position="317"/>
        <end position="337"/>
    </location>
</feature>
<feature type="compositionally biased region" description="Polar residues" evidence="9">
    <location>
        <begin position="11"/>
        <end position="20"/>
    </location>
</feature>
<feature type="transmembrane region" description="Helical" evidence="10">
    <location>
        <begin position="67"/>
        <end position="89"/>
    </location>
</feature>
<dbReference type="AlphaFoldDB" id="A0A1Y2F8N1"/>
<evidence type="ECO:0000313" key="13">
    <source>
        <dbReference type="EMBL" id="ORY80251.1"/>
    </source>
</evidence>
<dbReference type="Pfam" id="PF22776">
    <property type="entry name" value="K_trans_C"/>
    <property type="match status" value="1"/>
</dbReference>
<feature type="transmembrane region" description="Helical" evidence="10">
    <location>
        <begin position="471"/>
        <end position="492"/>
    </location>
</feature>
<evidence type="ECO:0000256" key="10">
    <source>
        <dbReference type="SAM" id="Phobius"/>
    </source>
</evidence>
<feature type="transmembrane region" description="Helical" evidence="10">
    <location>
        <begin position="149"/>
        <end position="166"/>
    </location>
</feature>
<feature type="transmembrane region" description="Helical" evidence="10">
    <location>
        <begin position="418"/>
        <end position="438"/>
    </location>
</feature>
<dbReference type="InterPro" id="IPR053951">
    <property type="entry name" value="K_trans_N"/>
</dbReference>
<keyword evidence="14" id="KW-1185">Reference proteome</keyword>
<feature type="transmembrane region" description="Helical" evidence="10">
    <location>
        <begin position="343"/>
        <end position="365"/>
    </location>
</feature>
<comment type="subcellular location">
    <subcellularLocation>
        <location evidence="1">Membrane</location>
        <topology evidence="1">Multi-pass membrane protein</topology>
    </subcellularLocation>
</comment>
<dbReference type="PANTHER" id="PTHR30540">
    <property type="entry name" value="OSMOTIC STRESS POTASSIUM TRANSPORTER"/>
    <property type="match status" value="1"/>
</dbReference>